<dbReference type="Proteomes" id="UP001249851">
    <property type="component" value="Unassembled WGS sequence"/>
</dbReference>
<evidence type="ECO:0000313" key="2">
    <source>
        <dbReference type="EMBL" id="KAK2565502.1"/>
    </source>
</evidence>
<evidence type="ECO:0000256" key="1">
    <source>
        <dbReference type="SAM" id="MobiDB-lite"/>
    </source>
</evidence>
<dbReference type="AlphaFoldDB" id="A0AAD9V945"/>
<feature type="region of interest" description="Disordered" evidence="1">
    <location>
        <begin position="55"/>
        <end position="77"/>
    </location>
</feature>
<evidence type="ECO:0000313" key="3">
    <source>
        <dbReference type="Proteomes" id="UP001249851"/>
    </source>
</evidence>
<comment type="caution">
    <text evidence="2">The sequence shown here is derived from an EMBL/GenBank/DDBJ whole genome shotgun (WGS) entry which is preliminary data.</text>
</comment>
<protein>
    <submittedName>
        <fullName evidence="2">Uncharacterized protein</fullName>
    </submittedName>
</protein>
<organism evidence="2 3">
    <name type="scientific">Acropora cervicornis</name>
    <name type="common">Staghorn coral</name>
    <dbReference type="NCBI Taxonomy" id="6130"/>
    <lineage>
        <taxon>Eukaryota</taxon>
        <taxon>Metazoa</taxon>
        <taxon>Cnidaria</taxon>
        <taxon>Anthozoa</taxon>
        <taxon>Hexacorallia</taxon>
        <taxon>Scleractinia</taxon>
        <taxon>Astrocoeniina</taxon>
        <taxon>Acroporidae</taxon>
        <taxon>Acropora</taxon>
    </lineage>
</organism>
<gene>
    <name evidence="2" type="ORF">P5673_010585</name>
</gene>
<proteinExistence type="predicted"/>
<dbReference type="EMBL" id="JARQWQ010000019">
    <property type="protein sequence ID" value="KAK2565502.1"/>
    <property type="molecule type" value="Genomic_DNA"/>
</dbReference>
<keyword evidence="3" id="KW-1185">Reference proteome</keyword>
<accession>A0AAD9V945</accession>
<sequence>MKSDKMGSVMMSSVKYKGIYQFDPIKGMPAGHMKNEQFFIIADLILKRRPKIDIHSPNKTHTDQVEEFRRVSSIEQW</sequence>
<reference evidence="2" key="2">
    <citation type="journal article" date="2023" name="Science">
        <title>Genomic signatures of disease resistance in endangered staghorn corals.</title>
        <authorList>
            <person name="Vollmer S.V."/>
            <person name="Selwyn J.D."/>
            <person name="Despard B.A."/>
            <person name="Roesel C.L."/>
        </authorList>
    </citation>
    <scope>NUCLEOTIDE SEQUENCE</scope>
    <source>
        <strain evidence="2">K2</strain>
    </source>
</reference>
<reference evidence="2" key="1">
    <citation type="journal article" date="2023" name="G3 (Bethesda)">
        <title>Whole genome assembly and annotation of the endangered Caribbean coral Acropora cervicornis.</title>
        <authorList>
            <person name="Selwyn J.D."/>
            <person name="Vollmer S.V."/>
        </authorList>
    </citation>
    <scope>NUCLEOTIDE SEQUENCE</scope>
    <source>
        <strain evidence="2">K2</strain>
    </source>
</reference>
<name>A0AAD9V945_ACRCE</name>